<keyword evidence="1" id="KW-0597">Phosphoprotein</keyword>
<name>A0A6I8RMS0_XENTR</name>
<accession>A0A6I8RMS0</accession>
<dbReference type="InterPro" id="IPR043443">
    <property type="entry name" value="FYB1/2-like"/>
</dbReference>
<dbReference type="AlphaFoldDB" id="A0A6I8RMS0"/>
<dbReference type="Bgee" id="ENSXETG00000034970">
    <property type="expression patterns" value="Expressed in liver and 8 other cell types or tissues"/>
</dbReference>
<dbReference type="PANTHER" id="PTHR16830">
    <property type="entry name" value="SH2 CONTAINING ADAPTOR PRAM-1 RELATED"/>
    <property type="match status" value="1"/>
</dbReference>
<dbReference type="InterPro" id="IPR036028">
    <property type="entry name" value="SH3-like_dom_sf"/>
</dbReference>
<evidence type="ECO:0000256" key="1">
    <source>
        <dbReference type="ARBA" id="ARBA00022553"/>
    </source>
</evidence>
<evidence type="ECO:0000259" key="2">
    <source>
        <dbReference type="Pfam" id="PF14603"/>
    </source>
</evidence>
<gene>
    <name evidence="3" type="primary">pram1</name>
</gene>
<organism evidence="3">
    <name type="scientific">Xenopus tropicalis</name>
    <name type="common">Western clawed frog</name>
    <name type="synonym">Silurana tropicalis</name>
    <dbReference type="NCBI Taxonomy" id="8364"/>
    <lineage>
        <taxon>Eukaryota</taxon>
        <taxon>Metazoa</taxon>
        <taxon>Chordata</taxon>
        <taxon>Craniata</taxon>
        <taxon>Vertebrata</taxon>
        <taxon>Euteleostomi</taxon>
        <taxon>Amphibia</taxon>
        <taxon>Batrachia</taxon>
        <taxon>Anura</taxon>
        <taxon>Pipoidea</taxon>
        <taxon>Pipidae</taxon>
        <taxon>Xenopodinae</taxon>
        <taxon>Xenopus</taxon>
        <taxon>Silurana</taxon>
    </lineage>
</organism>
<protein>
    <submittedName>
        <fullName evidence="3">PML-RARA regulated adaptor molecule 1</fullName>
    </submittedName>
</protein>
<dbReference type="SUPFAM" id="SSF50044">
    <property type="entry name" value="SH3-domain"/>
    <property type="match status" value="1"/>
</dbReference>
<dbReference type="GO" id="GO:0005886">
    <property type="term" value="C:plasma membrane"/>
    <property type="evidence" value="ECO:0007669"/>
    <property type="project" value="InterPro"/>
</dbReference>
<dbReference type="GeneTree" id="ENSGT00530000063460"/>
<dbReference type="GO" id="GO:0007229">
    <property type="term" value="P:integrin-mediated signaling pathway"/>
    <property type="evidence" value="ECO:0007669"/>
    <property type="project" value="InterPro"/>
</dbReference>
<dbReference type="Gene3D" id="2.30.30.40">
    <property type="entry name" value="SH3 Domains"/>
    <property type="match status" value="1"/>
</dbReference>
<reference evidence="3" key="1">
    <citation type="journal article" date="2010" name="Science">
        <title>The genome of the Western clawed frog Xenopus tropicalis.</title>
        <authorList>
            <person name="Hellsten U."/>
            <person name="Harland R.M."/>
            <person name="Gilchrist M.J."/>
            <person name="Hendrix D."/>
            <person name="Jurka J."/>
            <person name="Kapitonov V."/>
            <person name="Ovcharenko I."/>
            <person name="Putnam N.H."/>
            <person name="Shu S."/>
            <person name="Taher L."/>
            <person name="Blitz I.L."/>
            <person name="Blumberg B."/>
            <person name="Dichmann D.S."/>
            <person name="Dubchak I."/>
            <person name="Amaya E."/>
            <person name="Detter J.C."/>
            <person name="Fletcher R."/>
            <person name="Gerhard D.S."/>
            <person name="Goodstein D."/>
            <person name="Graves T."/>
            <person name="Grigoriev I.V."/>
            <person name="Grimwood J."/>
            <person name="Kawashima T."/>
            <person name="Lindquist E."/>
            <person name="Lucas S.M."/>
            <person name="Mead P.E."/>
            <person name="Mitros T."/>
            <person name="Ogino H."/>
            <person name="Ohta Y."/>
            <person name="Poliakov A.V."/>
            <person name="Pollet N."/>
            <person name="Robert J."/>
            <person name="Salamov A."/>
            <person name="Sater A.K."/>
            <person name="Schmutz J."/>
            <person name="Terry A."/>
            <person name="Vize P.D."/>
            <person name="Warren W.C."/>
            <person name="Wells D."/>
            <person name="Wills A."/>
            <person name="Wilson R.K."/>
            <person name="Zimmerman L.B."/>
            <person name="Zorn A.M."/>
            <person name="Grainger R."/>
            <person name="Grammer T."/>
            <person name="Khokha M.K."/>
            <person name="Richardson P.M."/>
            <person name="Rokhsar D.S."/>
        </authorList>
    </citation>
    <scope>NUCLEOTIDE SEQUENCE [LARGE SCALE GENOMIC DNA]</scope>
    <source>
        <strain evidence="3">Nigerian</strain>
    </source>
</reference>
<sequence length="113" mass="12974">MNLKRTEKLEKEFRKKFQFHGEIKILTRMMVDPNAVLGKLGDKDLLYTKGEILDVIQLTNTDKILCRNCEGKCKYQVTNDVTLLLFKHQITHDMDSLPCIPECILSGGSVVVY</sequence>
<proteinExistence type="predicted"/>
<dbReference type="PANTHER" id="PTHR16830:SF11">
    <property type="entry name" value="PML-RARA-REGULATED ADAPTER MOLECULE 1"/>
    <property type="match status" value="1"/>
</dbReference>
<feature type="domain" description="Helically-extended SH3" evidence="2">
    <location>
        <begin position="13"/>
        <end position="100"/>
    </location>
</feature>
<evidence type="ECO:0000313" key="3">
    <source>
        <dbReference type="Ensembl" id="ENSXETP00000086133"/>
    </source>
</evidence>
<dbReference type="Pfam" id="PF14603">
    <property type="entry name" value="hSH3"/>
    <property type="match status" value="1"/>
</dbReference>
<reference evidence="3" key="2">
    <citation type="submission" date="2020-05" db="UniProtKB">
        <authorList>
            <consortium name="Ensembl"/>
        </authorList>
    </citation>
    <scope>IDENTIFICATION</scope>
</reference>
<dbReference type="InterPro" id="IPR029294">
    <property type="entry name" value="hSH3"/>
</dbReference>
<dbReference type="Ensembl" id="ENSXETT00000098607">
    <property type="protein sequence ID" value="ENSXETP00000086133"/>
    <property type="gene ID" value="ENSXETG00000034970"/>
</dbReference>